<keyword evidence="16" id="KW-1185">Reference proteome</keyword>
<dbReference type="SMART" id="SM00664">
    <property type="entry name" value="DoH"/>
    <property type="match status" value="1"/>
</dbReference>
<dbReference type="InterPro" id="IPR014784">
    <property type="entry name" value="Cu2_ascorb_mOase-like_C"/>
</dbReference>
<keyword evidence="9" id="KW-0503">Monooxygenase</keyword>
<keyword evidence="6" id="KW-1133">Transmembrane helix</keyword>
<evidence type="ECO:0000256" key="12">
    <source>
        <dbReference type="ARBA" id="ARBA00023180"/>
    </source>
</evidence>
<dbReference type="EMBL" id="ATLV01017156">
    <property type="status" value="NOT_ANNOTATED_CDS"/>
    <property type="molecule type" value="Genomic_DNA"/>
</dbReference>
<evidence type="ECO:0000313" key="14">
    <source>
        <dbReference type="EMBL" id="KFB41858.1"/>
    </source>
</evidence>
<keyword evidence="4" id="KW-0812">Transmembrane</keyword>
<evidence type="ECO:0000256" key="2">
    <source>
        <dbReference type="ARBA" id="ARBA00004167"/>
    </source>
</evidence>
<evidence type="ECO:0000256" key="10">
    <source>
        <dbReference type="ARBA" id="ARBA00023136"/>
    </source>
</evidence>
<feature type="domain" description="DOMON" evidence="13">
    <location>
        <begin position="26"/>
        <end position="143"/>
    </location>
</feature>
<dbReference type="InterPro" id="IPR000323">
    <property type="entry name" value="Cu2_ascorb_mOase_N"/>
</dbReference>
<evidence type="ECO:0000256" key="9">
    <source>
        <dbReference type="ARBA" id="ARBA00023033"/>
    </source>
</evidence>
<evidence type="ECO:0000256" key="6">
    <source>
        <dbReference type="ARBA" id="ARBA00022989"/>
    </source>
</evidence>
<evidence type="ECO:0000256" key="11">
    <source>
        <dbReference type="ARBA" id="ARBA00023157"/>
    </source>
</evidence>
<organism evidence="14">
    <name type="scientific">Anopheles sinensis</name>
    <name type="common">Mosquito</name>
    <dbReference type="NCBI Taxonomy" id="74873"/>
    <lineage>
        <taxon>Eukaryota</taxon>
        <taxon>Metazoa</taxon>
        <taxon>Ecdysozoa</taxon>
        <taxon>Arthropoda</taxon>
        <taxon>Hexapoda</taxon>
        <taxon>Insecta</taxon>
        <taxon>Pterygota</taxon>
        <taxon>Neoptera</taxon>
        <taxon>Endopterygota</taxon>
        <taxon>Diptera</taxon>
        <taxon>Nematocera</taxon>
        <taxon>Culicoidea</taxon>
        <taxon>Culicidae</taxon>
        <taxon>Anophelinae</taxon>
        <taxon>Anopheles</taxon>
    </lineage>
</organism>
<dbReference type="PROSITE" id="PS50836">
    <property type="entry name" value="DOMON"/>
    <property type="match status" value="1"/>
</dbReference>
<dbReference type="InterPro" id="IPR045266">
    <property type="entry name" value="DOH_DOMON"/>
</dbReference>
<gene>
    <name evidence="14" type="ORF">ZHAS_00009702</name>
</gene>
<dbReference type="Pfam" id="PF03351">
    <property type="entry name" value="DOMON"/>
    <property type="match status" value="1"/>
</dbReference>
<dbReference type="GO" id="GO:0042421">
    <property type="term" value="P:norepinephrine biosynthetic process"/>
    <property type="evidence" value="ECO:0007669"/>
    <property type="project" value="TreeGrafter"/>
</dbReference>
<dbReference type="InterPro" id="IPR024548">
    <property type="entry name" value="Cu2_monoox_C"/>
</dbReference>
<dbReference type="Pfam" id="PF03712">
    <property type="entry name" value="Cu2_monoox_C"/>
    <property type="match status" value="1"/>
</dbReference>
<dbReference type="GO" id="GO:0004500">
    <property type="term" value="F:dopamine beta-monooxygenase activity"/>
    <property type="evidence" value="ECO:0007669"/>
    <property type="project" value="InterPro"/>
</dbReference>
<evidence type="ECO:0000313" key="16">
    <source>
        <dbReference type="Proteomes" id="UP000030765"/>
    </source>
</evidence>
<dbReference type="SUPFAM" id="SSF49742">
    <property type="entry name" value="PHM/PNGase F"/>
    <property type="match status" value="2"/>
</dbReference>
<evidence type="ECO:0000259" key="13">
    <source>
        <dbReference type="PROSITE" id="PS50836"/>
    </source>
</evidence>
<evidence type="ECO:0000313" key="15">
    <source>
        <dbReference type="EnsemblMetazoa" id="ASIC009702-PA"/>
    </source>
</evidence>
<evidence type="ECO:0000256" key="7">
    <source>
        <dbReference type="ARBA" id="ARBA00023002"/>
    </source>
</evidence>
<evidence type="ECO:0000256" key="8">
    <source>
        <dbReference type="ARBA" id="ARBA00023008"/>
    </source>
</evidence>
<evidence type="ECO:0000256" key="4">
    <source>
        <dbReference type="ARBA" id="ARBA00022692"/>
    </source>
</evidence>
<keyword evidence="5" id="KW-0479">Metal-binding</keyword>
<dbReference type="STRING" id="74873.A0A084VV64"/>
<dbReference type="InterPro" id="IPR000945">
    <property type="entry name" value="DBH-like"/>
</dbReference>
<dbReference type="Gene3D" id="2.60.120.310">
    <property type="entry name" value="Copper type II, ascorbate-dependent monooxygenase, N-terminal domain"/>
    <property type="match status" value="1"/>
</dbReference>
<evidence type="ECO:0000256" key="3">
    <source>
        <dbReference type="ARBA" id="ARBA00010676"/>
    </source>
</evidence>
<dbReference type="InterPro" id="IPR036939">
    <property type="entry name" value="Cu2_ascorb_mOase_N_sf"/>
</dbReference>
<protein>
    <submittedName>
        <fullName evidence="14">AGAP010485-PA-like protein</fullName>
    </submittedName>
</protein>
<dbReference type="AlphaFoldDB" id="A0A084VV64"/>
<dbReference type="PROSITE" id="PS00084">
    <property type="entry name" value="CU2_MONOOXYGENASE_1"/>
    <property type="match status" value="1"/>
</dbReference>
<dbReference type="VEuPathDB" id="VectorBase:ASIC009702"/>
<keyword evidence="8" id="KW-0186">Copper</keyword>
<dbReference type="PANTHER" id="PTHR10157">
    <property type="entry name" value="DOPAMINE BETA HYDROXYLASE RELATED"/>
    <property type="match status" value="1"/>
</dbReference>
<accession>A0A084VV64</accession>
<dbReference type="GO" id="GO:0030667">
    <property type="term" value="C:secretory granule membrane"/>
    <property type="evidence" value="ECO:0007669"/>
    <property type="project" value="TreeGrafter"/>
</dbReference>
<dbReference type="EMBL" id="KE525157">
    <property type="protein sequence ID" value="KFB41858.1"/>
    <property type="molecule type" value="Genomic_DNA"/>
</dbReference>
<dbReference type="OMA" id="FPHFSGP"/>
<keyword evidence="7" id="KW-0560">Oxidoreductase</keyword>
<reference evidence="14 16" key="1">
    <citation type="journal article" date="2014" name="BMC Genomics">
        <title>Genome sequence of Anopheles sinensis provides insight into genetics basis of mosquito competence for malaria parasites.</title>
        <authorList>
            <person name="Zhou D."/>
            <person name="Zhang D."/>
            <person name="Ding G."/>
            <person name="Shi L."/>
            <person name="Hou Q."/>
            <person name="Ye Y."/>
            <person name="Xu Y."/>
            <person name="Zhou H."/>
            <person name="Xiong C."/>
            <person name="Li S."/>
            <person name="Yu J."/>
            <person name="Hong S."/>
            <person name="Yu X."/>
            <person name="Zou P."/>
            <person name="Chen C."/>
            <person name="Chang X."/>
            <person name="Wang W."/>
            <person name="Lv Y."/>
            <person name="Sun Y."/>
            <person name="Ma L."/>
            <person name="Shen B."/>
            <person name="Zhu C."/>
        </authorList>
    </citation>
    <scope>NUCLEOTIDE SEQUENCE [LARGE SCALE GENOMIC DNA]</scope>
</reference>
<evidence type="ECO:0000256" key="1">
    <source>
        <dbReference type="ARBA" id="ARBA00001973"/>
    </source>
</evidence>
<dbReference type="FunFam" id="2.60.120.230:FF:000001">
    <property type="entry name" value="Monooxygenase, DBH-like 1"/>
    <property type="match status" value="1"/>
</dbReference>
<dbReference type="InterPro" id="IPR028460">
    <property type="entry name" value="Tbh/DBH"/>
</dbReference>
<dbReference type="CDD" id="cd09631">
    <property type="entry name" value="DOMON_DOH"/>
    <property type="match status" value="1"/>
</dbReference>
<proteinExistence type="inferred from homology"/>
<comment type="similarity">
    <text evidence="3">Belongs to the copper type II ascorbate-dependent monooxygenase family.</text>
</comment>
<dbReference type="Gene3D" id="2.60.120.230">
    <property type="match status" value="1"/>
</dbReference>
<dbReference type="PANTHER" id="PTHR10157:SF29">
    <property type="entry name" value="DOPAMINE BETA-HYDROXYLASE"/>
    <property type="match status" value="1"/>
</dbReference>
<sequence length="608" mass="69385">MKHKNNADAARHISTTQLHTLALDRGQLKLTWMMDWYKQDVLFHVKNPFAHGRYRTFAIGFSGRGQLSRTDLCVFSFSHGLYQQVHDSYTSRNFSRLFVDTLQHCEVMRVDENSVAFRRKFDTCDPQDIPFHAGTMYVVWWRSAEVLDLSRNWTVLPNVDERNHGVHPVQLLRADTIRVPEHPSELKQLDVRLQHVAVPAEETTYWCKIQRLEPWLTEAKHHIVQFEPLVDAHGAGLVHHMEVFQCTTDEHVDIPVYDGNCSDMPAVGRLCSKVMALWAMGAGTFTYPPQAGLPIGGPNFNPYIRLEVHFNNPHLEAGRNDSSGMRLSLVSKLRRHDAAIMELGLEYTDKMAIPPGQVAFPLSGYCIAECTGIALPPTGIEVFGSQLHTHLRGVRVLTRHFRGARELPNLNTDDFFSHHYQEIRQLRYKPRVLPGDALVTTCYYDTRGYVNATLGGFSISDEMCVNYIHYYPATELELCKSAISEKSLLNYFTYMREVENQTSVVPGGARSENYKSIHWTRTRADELLDVYLTEPISMQCNRSDGTRFEGFHWEDAPITPFKLPTGSRASAKSGKTCHPLTLSWFKPLVEGRCDRYGECIYADSKVKE</sequence>
<dbReference type="GO" id="GO:0005615">
    <property type="term" value="C:extracellular space"/>
    <property type="evidence" value="ECO:0007669"/>
    <property type="project" value="TreeGrafter"/>
</dbReference>
<dbReference type="GO" id="GO:0005507">
    <property type="term" value="F:copper ion binding"/>
    <property type="evidence" value="ECO:0007669"/>
    <property type="project" value="InterPro"/>
</dbReference>
<dbReference type="Pfam" id="PF01082">
    <property type="entry name" value="Cu2_monooxygen"/>
    <property type="match status" value="1"/>
</dbReference>
<dbReference type="OrthoDB" id="129121at2759"/>
<name>A0A084VV64_ANOSI</name>
<dbReference type="Proteomes" id="UP000030765">
    <property type="component" value="Unassembled WGS sequence"/>
</dbReference>
<dbReference type="EnsemblMetazoa" id="ASIC009702-RA">
    <property type="protein sequence ID" value="ASIC009702-PA"/>
    <property type="gene ID" value="ASIC009702"/>
</dbReference>
<keyword evidence="12" id="KW-0325">Glycoprotein</keyword>
<comment type="cofactor">
    <cofactor evidence="1">
        <name>Cu(2+)</name>
        <dbReference type="ChEBI" id="CHEBI:29036"/>
    </cofactor>
</comment>
<dbReference type="InterPro" id="IPR008977">
    <property type="entry name" value="PHM/PNGase_F_dom_sf"/>
</dbReference>
<dbReference type="InterPro" id="IPR020611">
    <property type="entry name" value="Cu2_ascorb_mOase_CS-1"/>
</dbReference>
<evidence type="ECO:0000256" key="5">
    <source>
        <dbReference type="ARBA" id="ARBA00022723"/>
    </source>
</evidence>
<dbReference type="PRINTS" id="PR00767">
    <property type="entry name" value="DBMONOXGNASE"/>
</dbReference>
<comment type="subcellular location">
    <subcellularLocation>
        <location evidence="2">Membrane</location>
        <topology evidence="2">Single-pass membrane protein</topology>
    </subcellularLocation>
</comment>
<keyword evidence="10" id="KW-0472">Membrane</keyword>
<dbReference type="GO" id="GO:0006589">
    <property type="term" value="P:octopamine biosynthetic process"/>
    <property type="evidence" value="ECO:0007669"/>
    <property type="project" value="TreeGrafter"/>
</dbReference>
<reference evidence="15" key="2">
    <citation type="submission" date="2020-05" db="UniProtKB">
        <authorList>
            <consortium name="EnsemblMetazoa"/>
        </authorList>
    </citation>
    <scope>IDENTIFICATION</scope>
</reference>
<dbReference type="VEuPathDB" id="VectorBase:ASIS002701"/>
<dbReference type="InterPro" id="IPR005018">
    <property type="entry name" value="DOMON_domain"/>
</dbReference>
<dbReference type="GO" id="GO:0042420">
    <property type="term" value="P:dopamine catabolic process"/>
    <property type="evidence" value="ECO:0007669"/>
    <property type="project" value="TreeGrafter"/>
</dbReference>
<keyword evidence="11" id="KW-1015">Disulfide bond</keyword>